<evidence type="ECO:0000256" key="13">
    <source>
        <dbReference type="ARBA" id="ARBA00042313"/>
    </source>
</evidence>
<dbReference type="NCBIfam" id="NF008293">
    <property type="entry name" value="PRK11073.1"/>
    <property type="match status" value="1"/>
</dbReference>
<keyword evidence="5" id="KW-0547">Nucleotide-binding</keyword>
<gene>
    <name evidence="16" type="ORF">SAMN05421693_10575</name>
</gene>
<name>A0A1H9AHW0_9GAMM</name>
<dbReference type="EC" id="2.7.13.3" evidence="2"/>
<reference evidence="16 17" key="1">
    <citation type="submission" date="2016-10" db="EMBL/GenBank/DDBJ databases">
        <authorList>
            <person name="de Groot N.N."/>
        </authorList>
    </citation>
    <scope>NUCLEOTIDE SEQUENCE [LARGE SCALE GENOMIC DNA]</scope>
    <source>
        <strain evidence="16 17">B7-7</strain>
    </source>
</reference>
<evidence type="ECO:0000256" key="8">
    <source>
        <dbReference type="ARBA" id="ARBA00022840"/>
    </source>
</evidence>
<dbReference type="GO" id="GO:0016787">
    <property type="term" value="F:hydrolase activity"/>
    <property type="evidence" value="ECO:0007669"/>
    <property type="project" value="UniProtKB-KW"/>
</dbReference>
<comment type="catalytic activity">
    <reaction evidence="1">
        <text>ATP + protein L-histidine = ADP + protein N-phospho-L-histidine.</text>
        <dbReference type="EC" id="2.7.13.3"/>
    </reaction>
</comment>
<dbReference type="PANTHER" id="PTHR43065">
    <property type="entry name" value="SENSOR HISTIDINE KINASE"/>
    <property type="match status" value="1"/>
</dbReference>
<evidence type="ECO:0000259" key="15">
    <source>
        <dbReference type="PROSITE" id="PS50109"/>
    </source>
</evidence>
<dbReference type="Proteomes" id="UP000199496">
    <property type="component" value="Unassembled WGS sequence"/>
</dbReference>
<dbReference type="SUPFAM" id="SSF55874">
    <property type="entry name" value="ATPase domain of HSP90 chaperone/DNA topoisomerase II/histidine kinase"/>
    <property type="match status" value="1"/>
</dbReference>
<dbReference type="SMART" id="SM00387">
    <property type="entry name" value="HATPase_c"/>
    <property type="match status" value="1"/>
</dbReference>
<evidence type="ECO:0000256" key="9">
    <source>
        <dbReference type="ARBA" id="ARBA00023012"/>
    </source>
</evidence>
<dbReference type="SMART" id="SM00091">
    <property type="entry name" value="PAS"/>
    <property type="match status" value="1"/>
</dbReference>
<dbReference type="GO" id="GO:0006355">
    <property type="term" value="P:regulation of DNA-templated transcription"/>
    <property type="evidence" value="ECO:0007669"/>
    <property type="project" value="InterPro"/>
</dbReference>
<dbReference type="Pfam" id="PF00512">
    <property type="entry name" value="HisKA"/>
    <property type="match status" value="1"/>
</dbReference>
<keyword evidence="9" id="KW-0902">Two-component regulatory system</keyword>
<dbReference type="InterPro" id="IPR000014">
    <property type="entry name" value="PAS"/>
</dbReference>
<dbReference type="CDD" id="cd00130">
    <property type="entry name" value="PAS"/>
    <property type="match status" value="1"/>
</dbReference>
<proteinExistence type="predicted"/>
<keyword evidence="7" id="KW-0378">Hydrolase</keyword>
<dbReference type="PANTHER" id="PTHR43065:SF16">
    <property type="entry name" value="SENSORY HISTIDINE KINASE_PHOSPHATASE NTRB"/>
    <property type="match status" value="1"/>
</dbReference>
<evidence type="ECO:0000256" key="4">
    <source>
        <dbReference type="ARBA" id="ARBA00022679"/>
    </source>
</evidence>
<dbReference type="InterPro" id="IPR036890">
    <property type="entry name" value="HATPase_C_sf"/>
</dbReference>
<dbReference type="InterPro" id="IPR003661">
    <property type="entry name" value="HisK_dim/P_dom"/>
</dbReference>
<dbReference type="Gene3D" id="3.30.565.10">
    <property type="entry name" value="Histidine kinase-like ATPase, C-terminal domain"/>
    <property type="match status" value="1"/>
</dbReference>
<keyword evidence="3" id="KW-0597">Phosphoprotein</keyword>
<dbReference type="AlphaFoldDB" id="A0A1H9AHW0"/>
<dbReference type="STRING" id="867345.SAMN05421693_10575"/>
<comment type="function">
    <text evidence="11">Member of the two-component regulatory system NtrB/NtrC, which controls expression of the nitrogen-regulated (ntr) genes in response to nitrogen limitation. Under conditions of nitrogen limitation, NtrB autophosphorylates and transfers the phosphoryl group to NtrC. In the presence of nitrogen, acts as a phosphatase that dephosphorylates and inactivates NtrC.</text>
</comment>
<dbReference type="Pfam" id="PF02518">
    <property type="entry name" value="HATPase_c"/>
    <property type="match status" value="1"/>
</dbReference>
<dbReference type="InterPro" id="IPR036097">
    <property type="entry name" value="HisK_dim/P_sf"/>
</dbReference>
<evidence type="ECO:0000256" key="10">
    <source>
        <dbReference type="ARBA" id="ARBA00023231"/>
    </source>
</evidence>
<dbReference type="SMART" id="SM00388">
    <property type="entry name" value="HisKA"/>
    <property type="match status" value="1"/>
</dbReference>
<dbReference type="InterPro" id="IPR035965">
    <property type="entry name" value="PAS-like_dom_sf"/>
</dbReference>
<evidence type="ECO:0000256" key="6">
    <source>
        <dbReference type="ARBA" id="ARBA00022777"/>
    </source>
</evidence>
<dbReference type="Gene3D" id="3.30.450.20">
    <property type="entry name" value="PAS domain"/>
    <property type="match status" value="1"/>
</dbReference>
<evidence type="ECO:0000256" key="14">
    <source>
        <dbReference type="ARBA" id="ARBA00043094"/>
    </source>
</evidence>
<dbReference type="GO" id="GO:0005524">
    <property type="term" value="F:ATP binding"/>
    <property type="evidence" value="ECO:0007669"/>
    <property type="project" value="UniProtKB-KW"/>
</dbReference>
<feature type="domain" description="Histidine kinase" evidence="15">
    <location>
        <begin position="155"/>
        <end position="367"/>
    </location>
</feature>
<dbReference type="GO" id="GO:0000155">
    <property type="term" value="F:phosphorelay sensor kinase activity"/>
    <property type="evidence" value="ECO:0007669"/>
    <property type="project" value="InterPro"/>
</dbReference>
<dbReference type="SUPFAM" id="SSF47384">
    <property type="entry name" value="Homodimeric domain of signal transducing histidine kinase"/>
    <property type="match status" value="1"/>
</dbReference>
<protein>
    <recommendedName>
        <fullName evidence="12">Sensory histidine kinase/phosphatase NtrB</fullName>
        <ecNumber evidence="2">2.7.13.3</ecNumber>
    </recommendedName>
    <alternativeName>
        <fullName evidence="13">Nitrogen regulation protein NR(II)</fullName>
    </alternativeName>
    <alternativeName>
        <fullName evidence="14">Nitrogen regulator II</fullName>
    </alternativeName>
</protein>
<organism evidence="16 17">
    <name type="scientific">Ectothiorhodospira magna</name>
    <dbReference type="NCBI Taxonomy" id="867345"/>
    <lineage>
        <taxon>Bacteria</taxon>
        <taxon>Pseudomonadati</taxon>
        <taxon>Pseudomonadota</taxon>
        <taxon>Gammaproteobacteria</taxon>
        <taxon>Chromatiales</taxon>
        <taxon>Ectothiorhodospiraceae</taxon>
        <taxon>Ectothiorhodospira</taxon>
    </lineage>
</organism>
<evidence type="ECO:0000256" key="2">
    <source>
        <dbReference type="ARBA" id="ARBA00012438"/>
    </source>
</evidence>
<dbReference type="InterPro" id="IPR004358">
    <property type="entry name" value="Sig_transdc_His_kin-like_C"/>
</dbReference>
<evidence type="ECO:0000256" key="12">
    <source>
        <dbReference type="ARBA" id="ARBA00039567"/>
    </source>
</evidence>
<evidence type="ECO:0000256" key="3">
    <source>
        <dbReference type="ARBA" id="ARBA00022553"/>
    </source>
</evidence>
<dbReference type="SUPFAM" id="SSF55785">
    <property type="entry name" value="PYP-like sensor domain (PAS domain)"/>
    <property type="match status" value="1"/>
</dbReference>
<dbReference type="InterPro" id="IPR013767">
    <property type="entry name" value="PAS_fold"/>
</dbReference>
<keyword evidence="10" id="KW-0535">Nitrogen fixation</keyword>
<dbReference type="PROSITE" id="PS50109">
    <property type="entry name" value="HIS_KIN"/>
    <property type="match status" value="1"/>
</dbReference>
<keyword evidence="4" id="KW-0808">Transferase</keyword>
<dbReference type="Pfam" id="PF00989">
    <property type="entry name" value="PAS"/>
    <property type="match status" value="1"/>
</dbReference>
<dbReference type="InterPro" id="IPR003594">
    <property type="entry name" value="HATPase_dom"/>
</dbReference>
<keyword evidence="17" id="KW-1185">Reference proteome</keyword>
<evidence type="ECO:0000256" key="11">
    <source>
        <dbReference type="ARBA" id="ARBA00037696"/>
    </source>
</evidence>
<evidence type="ECO:0000256" key="1">
    <source>
        <dbReference type="ARBA" id="ARBA00000085"/>
    </source>
</evidence>
<evidence type="ECO:0000313" key="16">
    <source>
        <dbReference type="EMBL" id="SEP76195.1"/>
    </source>
</evidence>
<dbReference type="EMBL" id="FOFO01000005">
    <property type="protein sequence ID" value="SEP76195.1"/>
    <property type="molecule type" value="Genomic_DNA"/>
</dbReference>
<keyword evidence="8" id="KW-0067">ATP-binding</keyword>
<dbReference type="Gene3D" id="1.10.287.130">
    <property type="match status" value="1"/>
</dbReference>
<sequence length="370" mass="41448">MGGMTLVHFLQKGIRMPLDHTLHRQLLETLTTAVLVADDRLCLIYMNPAAEMLMEMSLNRVRGLPICGLFREDETFIASLQQSLHTGHPFTERERLLGLHFGREVTVDLTASPISEPGQTRQLLVELIQVDRQLRITREEQLLNQQSATRALVRGLAHEIKNPLGGLRGAAQLLERELPEPDLREYTRIIIGEADRLQNLVNRMLGPNSLPHCRPLNIHRILEHVRSLVSVEAPEAVRIRTDYDPSIPEVNADQDMLIQSVLNIVRNAVQALGDSGEIRLRTRVRRQYTIGQIRHKLVALIQVIDDGPGIADDIRERIFFPMVSGRAGGTGLGLSIAQSLINQMGGLIECTSRPGQTVFSLLIPVELMDD</sequence>
<evidence type="ECO:0000313" key="17">
    <source>
        <dbReference type="Proteomes" id="UP000199496"/>
    </source>
</evidence>
<evidence type="ECO:0000256" key="7">
    <source>
        <dbReference type="ARBA" id="ARBA00022801"/>
    </source>
</evidence>
<dbReference type="CDD" id="cd00082">
    <property type="entry name" value="HisKA"/>
    <property type="match status" value="1"/>
</dbReference>
<dbReference type="InterPro" id="IPR005467">
    <property type="entry name" value="His_kinase_dom"/>
</dbReference>
<accession>A0A1H9AHW0</accession>
<keyword evidence="6 16" id="KW-0418">Kinase</keyword>
<evidence type="ECO:0000256" key="5">
    <source>
        <dbReference type="ARBA" id="ARBA00022741"/>
    </source>
</evidence>
<dbReference type="PRINTS" id="PR00344">
    <property type="entry name" value="BCTRLSENSOR"/>
</dbReference>